<evidence type="ECO:0000313" key="3">
    <source>
        <dbReference type="EMBL" id="KAF4461457.1"/>
    </source>
</evidence>
<keyword evidence="4" id="KW-1185">Reference proteome</keyword>
<keyword evidence="3" id="KW-0418">Kinase</keyword>
<evidence type="ECO:0000313" key="4">
    <source>
        <dbReference type="Proteomes" id="UP000554235"/>
    </source>
</evidence>
<dbReference type="OrthoDB" id="4177236at2759"/>
<gene>
    <name evidence="3" type="ORF">FALBO_11751</name>
</gene>
<sequence length="375" mass="42294">MASFFDTPVSDDEVFPNAPDCRTRREATHHYLRQAQFSELQPSGDPPVKILHQKTDPFSMGLVVNRQVVLQKDGAIRKSARIGQSNLASERRNLELVTANTSVVVPRVYQYYVSAEFEHLVMDNIPGMTLETAWSTLSHTQRESIADQVVSLIQQLRKLRSSHIDAAFLRRQPLRAGLRDAMDLNMERINPYLSNEHIAAYVRERSEAMRGQSNVFTHGDLDWSNIIITNEGACGIIDLETGGFFPPYWEWVTVKRLSQGLPDDSWFHLLEKRLGKENSSRWEGMWEVEQLIMALDQFSEWALTPAAREVNRSRGWAEVVRILGGGVGGPPPVTYAMALEHPWWLEPVAPGEGTQKAGGRQVASQDSKVDATGRM</sequence>
<dbReference type="AlphaFoldDB" id="A0A8H4L4H2"/>
<dbReference type="Pfam" id="PF01636">
    <property type="entry name" value="APH"/>
    <property type="match status" value="1"/>
</dbReference>
<dbReference type="CDD" id="cd05120">
    <property type="entry name" value="APH_ChoK_like"/>
    <property type="match status" value="1"/>
</dbReference>
<reference evidence="3 4" key="1">
    <citation type="submission" date="2020-01" db="EMBL/GenBank/DDBJ databases">
        <title>Identification and distribution of gene clusters putatively required for synthesis of sphingolipid metabolism inhibitors in phylogenetically diverse species of the filamentous fungus Fusarium.</title>
        <authorList>
            <person name="Kim H.-S."/>
            <person name="Busman M."/>
            <person name="Brown D.W."/>
            <person name="Divon H."/>
            <person name="Uhlig S."/>
            <person name="Proctor R.H."/>
        </authorList>
    </citation>
    <scope>NUCLEOTIDE SEQUENCE [LARGE SCALE GENOMIC DNA]</scope>
    <source>
        <strain evidence="3 4">NRRL 20459</strain>
    </source>
</reference>
<dbReference type="InterPro" id="IPR051678">
    <property type="entry name" value="AGP_Transferase"/>
</dbReference>
<comment type="caution">
    <text evidence="3">The sequence shown here is derived from an EMBL/GenBank/DDBJ whole genome shotgun (WGS) entry which is preliminary data.</text>
</comment>
<dbReference type="GO" id="GO:0016301">
    <property type="term" value="F:kinase activity"/>
    <property type="evidence" value="ECO:0007669"/>
    <property type="project" value="UniProtKB-KW"/>
</dbReference>
<dbReference type="InterPro" id="IPR002575">
    <property type="entry name" value="Aminoglycoside_PTrfase"/>
</dbReference>
<dbReference type="InterPro" id="IPR011009">
    <property type="entry name" value="Kinase-like_dom_sf"/>
</dbReference>
<accession>A0A8H4L4H2</accession>
<dbReference type="SUPFAM" id="SSF56112">
    <property type="entry name" value="Protein kinase-like (PK-like)"/>
    <property type="match status" value="1"/>
</dbReference>
<dbReference type="EMBL" id="JAADYS010001717">
    <property type="protein sequence ID" value="KAF4461457.1"/>
    <property type="molecule type" value="Genomic_DNA"/>
</dbReference>
<dbReference type="Gene3D" id="3.90.1200.10">
    <property type="match status" value="1"/>
</dbReference>
<dbReference type="Proteomes" id="UP000554235">
    <property type="component" value="Unassembled WGS sequence"/>
</dbReference>
<feature type="region of interest" description="Disordered" evidence="1">
    <location>
        <begin position="349"/>
        <end position="375"/>
    </location>
</feature>
<dbReference type="PANTHER" id="PTHR21310">
    <property type="entry name" value="AMINOGLYCOSIDE PHOSPHOTRANSFERASE-RELATED-RELATED"/>
    <property type="match status" value="1"/>
</dbReference>
<dbReference type="PANTHER" id="PTHR21310:SF15">
    <property type="entry name" value="AMINOGLYCOSIDE PHOSPHOTRANSFERASE DOMAIN-CONTAINING PROTEIN"/>
    <property type="match status" value="1"/>
</dbReference>
<protein>
    <submittedName>
        <fullName evidence="3">Kinase-like domain</fullName>
    </submittedName>
</protein>
<feature type="domain" description="Aminoglycoside phosphotransferase" evidence="2">
    <location>
        <begin position="68"/>
        <end position="254"/>
    </location>
</feature>
<proteinExistence type="predicted"/>
<organism evidence="3 4">
    <name type="scientific">Fusarium albosuccineum</name>
    <dbReference type="NCBI Taxonomy" id="1237068"/>
    <lineage>
        <taxon>Eukaryota</taxon>
        <taxon>Fungi</taxon>
        <taxon>Dikarya</taxon>
        <taxon>Ascomycota</taxon>
        <taxon>Pezizomycotina</taxon>
        <taxon>Sordariomycetes</taxon>
        <taxon>Hypocreomycetidae</taxon>
        <taxon>Hypocreales</taxon>
        <taxon>Nectriaceae</taxon>
        <taxon>Fusarium</taxon>
        <taxon>Fusarium decemcellulare species complex</taxon>
    </lineage>
</organism>
<keyword evidence="3" id="KW-0808">Transferase</keyword>
<name>A0A8H4L4H2_9HYPO</name>
<evidence type="ECO:0000259" key="2">
    <source>
        <dbReference type="Pfam" id="PF01636"/>
    </source>
</evidence>
<evidence type="ECO:0000256" key="1">
    <source>
        <dbReference type="SAM" id="MobiDB-lite"/>
    </source>
</evidence>